<evidence type="ECO:0000313" key="2">
    <source>
        <dbReference type="Proteomes" id="UP001055439"/>
    </source>
</evidence>
<proteinExistence type="predicted"/>
<keyword evidence="2" id="KW-1185">Reference proteome</keyword>
<name>A0A9E7L7S5_9LILI</name>
<dbReference type="Proteomes" id="UP001055439">
    <property type="component" value="Chromosome 9"/>
</dbReference>
<organism evidence="1 2">
    <name type="scientific">Musa troglodytarum</name>
    <name type="common">fe'i banana</name>
    <dbReference type="NCBI Taxonomy" id="320322"/>
    <lineage>
        <taxon>Eukaryota</taxon>
        <taxon>Viridiplantae</taxon>
        <taxon>Streptophyta</taxon>
        <taxon>Embryophyta</taxon>
        <taxon>Tracheophyta</taxon>
        <taxon>Spermatophyta</taxon>
        <taxon>Magnoliopsida</taxon>
        <taxon>Liliopsida</taxon>
        <taxon>Zingiberales</taxon>
        <taxon>Musaceae</taxon>
        <taxon>Musa</taxon>
    </lineage>
</organism>
<dbReference type="EMBL" id="CP097511">
    <property type="protein sequence ID" value="URE47542.1"/>
    <property type="molecule type" value="Genomic_DNA"/>
</dbReference>
<accession>A0A9E7L7S5</accession>
<reference evidence="1" key="1">
    <citation type="submission" date="2022-05" db="EMBL/GenBank/DDBJ databases">
        <title>The Musa troglodytarum L. genome provides insights into the mechanism of non-climacteric behaviour and enrichment of carotenoids.</title>
        <authorList>
            <person name="Wang J."/>
        </authorList>
    </citation>
    <scope>NUCLEOTIDE SEQUENCE</scope>
    <source>
        <tissue evidence="1">Leaf</tissue>
    </source>
</reference>
<dbReference type="AlphaFoldDB" id="A0A9E7L7S5"/>
<evidence type="ECO:0000313" key="1">
    <source>
        <dbReference type="EMBL" id="URE47542.1"/>
    </source>
</evidence>
<protein>
    <submittedName>
        <fullName evidence="1">Uncharacterized protein</fullName>
    </submittedName>
</protein>
<gene>
    <name evidence="1" type="ORF">MUK42_15171</name>
</gene>
<sequence>MSFVCGGRRLKAMESSSIHAFFVADDRTPNVLDLKSGVNSMSSWPLHEQLTYLREIGTKIDGLVKGSQEETTDYRAFIRGRVQKFTCHEQVVRCNSLGLDTECWIHLKGTRLCQVELSFLLFRNMSQLEQISNSIDYNIDMLQNYRTYCKQY</sequence>